<keyword evidence="3" id="KW-1185">Reference proteome</keyword>
<evidence type="ECO:0000256" key="1">
    <source>
        <dbReference type="SAM" id="SignalP"/>
    </source>
</evidence>
<proteinExistence type="predicted"/>
<feature type="chain" id="PRO_5007837496" evidence="1">
    <location>
        <begin position="19"/>
        <end position="246"/>
    </location>
</feature>
<comment type="caution">
    <text evidence="2">The sequence shown here is derived from an EMBL/GenBank/DDBJ whole genome shotgun (WGS) entry which is preliminary data.</text>
</comment>
<dbReference type="Proteomes" id="UP000076874">
    <property type="component" value="Unassembled WGS sequence"/>
</dbReference>
<protein>
    <submittedName>
        <fullName evidence="2">Uncharacterized protein</fullName>
    </submittedName>
</protein>
<reference evidence="2 3" key="1">
    <citation type="journal article" date="2016" name="Genome Biol. Evol.">
        <title>Divergent and convergent evolution of fungal pathogenicity.</title>
        <authorList>
            <person name="Shang Y."/>
            <person name="Xiao G."/>
            <person name="Zheng P."/>
            <person name="Cen K."/>
            <person name="Zhan S."/>
            <person name="Wang C."/>
        </authorList>
    </citation>
    <scope>NUCLEOTIDE SEQUENCE [LARGE SCALE GENOMIC DNA]</scope>
    <source>
        <strain evidence="2 3">RCEF 264</strain>
    </source>
</reference>
<dbReference type="AlphaFoldDB" id="A0A162MCB1"/>
<gene>
    <name evidence="2" type="ORF">SPI_09064</name>
</gene>
<organism evidence="2 3">
    <name type="scientific">Niveomyces insectorum RCEF 264</name>
    <dbReference type="NCBI Taxonomy" id="1081102"/>
    <lineage>
        <taxon>Eukaryota</taxon>
        <taxon>Fungi</taxon>
        <taxon>Dikarya</taxon>
        <taxon>Ascomycota</taxon>
        <taxon>Pezizomycotina</taxon>
        <taxon>Sordariomycetes</taxon>
        <taxon>Hypocreomycetidae</taxon>
        <taxon>Hypocreales</taxon>
        <taxon>Cordycipitaceae</taxon>
        <taxon>Niveomyces</taxon>
    </lineage>
</organism>
<dbReference type="EMBL" id="AZHD01000025">
    <property type="protein sequence ID" value="OAA54130.1"/>
    <property type="molecule type" value="Genomic_DNA"/>
</dbReference>
<keyword evidence="1" id="KW-0732">Signal</keyword>
<feature type="signal peptide" evidence="1">
    <location>
        <begin position="1"/>
        <end position="18"/>
    </location>
</feature>
<evidence type="ECO:0000313" key="2">
    <source>
        <dbReference type="EMBL" id="OAA54130.1"/>
    </source>
</evidence>
<sequence length="246" mass="27150">MKPSISFLLLTGMCASWAMPRRTLPFTLHIEQSTDDAYRGRALYACYGGALKYGLCLTAAEPAGNEPRPSLFYFTKMPNTARVDGCDLGYVTTDLVYDDGTAPYWSPRRQQFIANGQDVDRHNAKIDNDDDNHRRTGKTARVAPLLLALQPHGDDTYGAQFDPAPFFSMVAFSKTGALLGTKGPLILRAGSPSTARKRAYDVDQRWHMCNVTVGLAHFVSLAWVKPGSPGHPSCSFVTVMRHFVEN</sequence>
<name>A0A162MCB1_9HYPO</name>
<evidence type="ECO:0000313" key="3">
    <source>
        <dbReference type="Proteomes" id="UP000076874"/>
    </source>
</evidence>
<accession>A0A162MCB1</accession>